<keyword evidence="4" id="KW-1185">Reference proteome</keyword>
<proteinExistence type="predicted"/>
<dbReference type="Proteomes" id="UP000428333">
    <property type="component" value="Linkage Group LG07"/>
</dbReference>
<feature type="domain" description="Aminotransferase-like plant mobile" evidence="2">
    <location>
        <begin position="20"/>
        <end position="198"/>
    </location>
</feature>
<name>A0A6A4LHU0_9ERIC</name>
<feature type="non-terminal residue" evidence="3">
    <location>
        <position position="1"/>
    </location>
</feature>
<feature type="compositionally biased region" description="Low complexity" evidence="1">
    <location>
        <begin position="361"/>
        <end position="371"/>
    </location>
</feature>
<protein>
    <recommendedName>
        <fullName evidence="2">Aminotransferase-like plant mobile domain-containing protein</fullName>
    </recommendedName>
</protein>
<accession>A0A6A4LHU0</accession>
<dbReference type="OrthoDB" id="1572276at2759"/>
<dbReference type="Pfam" id="PF10536">
    <property type="entry name" value="PMD"/>
    <property type="match status" value="1"/>
</dbReference>
<dbReference type="EMBL" id="QEFC01001807">
    <property type="protein sequence ID" value="KAE9455761.1"/>
    <property type="molecule type" value="Genomic_DNA"/>
</dbReference>
<organism evidence="3 4">
    <name type="scientific">Rhododendron williamsianum</name>
    <dbReference type="NCBI Taxonomy" id="262921"/>
    <lineage>
        <taxon>Eukaryota</taxon>
        <taxon>Viridiplantae</taxon>
        <taxon>Streptophyta</taxon>
        <taxon>Embryophyta</taxon>
        <taxon>Tracheophyta</taxon>
        <taxon>Spermatophyta</taxon>
        <taxon>Magnoliopsida</taxon>
        <taxon>eudicotyledons</taxon>
        <taxon>Gunneridae</taxon>
        <taxon>Pentapetalae</taxon>
        <taxon>asterids</taxon>
        <taxon>Ericales</taxon>
        <taxon>Ericaceae</taxon>
        <taxon>Ericoideae</taxon>
        <taxon>Rhodoreae</taxon>
        <taxon>Rhododendron</taxon>
    </lineage>
</organism>
<evidence type="ECO:0000313" key="3">
    <source>
        <dbReference type="EMBL" id="KAE9455761.1"/>
    </source>
</evidence>
<dbReference type="GO" id="GO:0010073">
    <property type="term" value="P:meristem maintenance"/>
    <property type="evidence" value="ECO:0007669"/>
    <property type="project" value="InterPro"/>
</dbReference>
<dbReference type="InterPro" id="IPR044824">
    <property type="entry name" value="MAIN-like"/>
</dbReference>
<feature type="region of interest" description="Disordered" evidence="1">
    <location>
        <begin position="324"/>
        <end position="374"/>
    </location>
</feature>
<gene>
    <name evidence="3" type="ORF">C3L33_12337</name>
</gene>
<dbReference type="AlphaFoldDB" id="A0A6A4LHU0"/>
<evidence type="ECO:0000259" key="2">
    <source>
        <dbReference type="Pfam" id="PF10536"/>
    </source>
</evidence>
<dbReference type="PANTHER" id="PTHR46033">
    <property type="entry name" value="PROTEIN MAIN-LIKE 2"/>
    <property type="match status" value="1"/>
</dbReference>
<evidence type="ECO:0000256" key="1">
    <source>
        <dbReference type="SAM" id="MobiDB-lite"/>
    </source>
</evidence>
<evidence type="ECO:0000313" key="4">
    <source>
        <dbReference type="Proteomes" id="UP000428333"/>
    </source>
</evidence>
<dbReference type="PANTHER" id="PTHR46033:SF80">
    <property type="entry name" value="PROTEIN MAIN-LIKE 2-LIKE"/>
    <property type="match status" value="1"/>
</dbReference>
<sequence>MHGLYLFQGAAVRNLEFTCSRWNSDTHSFAWAWGESGLSLEDVHILTRLSLRGGNTLDFAKLSRADQDEVGALKAFHKHAQNGPIFTLQGVRKDFAANAKKTSLGSWLRYFFKDLQPARTVAPGAERDFVEGPEYGQHFYKAGFFSYFLSYFVLPDYPGDGLSQAVFPLAVFLARGQPVALAPLFLGSLFRQLDLVQADYARSLGRQLGFDQGVPGPAPAMPSFAESQLRFMAGELSPILAHLGDLPIPDRDRVSSYTREFRAFWRRNLDSFQTFVRGQAVVPDIVTIRTRDTSLRAITVARAADWRGPRGQWAVIHAEPVNRVFPEEAAPPPPQAAPGRTRARGSRVRTQSLPLPPAGPSQPSSSQAPAAVERRRPKRIRNVSVFHHVQSFLCNTLSFVLWDLFPLSCLFLSSSSGSETLAPSWPMSQRQPR</sequence>
<comment type="caution">
    <text evidence="3">The sequence shown here is derived from an EMBL/GenBank/DDBJ whole genome shotgun (WGS) entry which is preliminary data.</text>
</comment>
<dbReference type="InterPro" id="IPR019557">
    <property type="entry name" value="AminoTfrase-like_pln_mobile"/>
</dbReference>
<reference evidence="3 4" key="1">
    <citation type="journal article" date="2019" name="Genome Biol. Evol.">
        <title>The Rhododendron genome and chromosomal organization provide insight into shared whole-genome duplications across the heath family (Ericaceae).</title>
        <authorList>
            <person name="Soza V.L."/>
            <person name="Lindsley D."/>
            <person name="Waalkes A."/>
            <person name="Ramage E."/>
            <person name="Patwardhan R.P."/>
            <person name="Burton J.N."/>
            <person name="Adey A."/>
            <person name="Kumar A."/>
            <person name="Qiu R."/>
            <person name="Shendure J."/>
            <person name="Hall B."/>
        </authorList>
    </citation>
    <scope>NUCLEOTIDE SEQUENCE [LARGE SCALE GENOMIC DNA]</scope>
    <source>
        <strain evidence="3">RSF 1966-606</strain>
    </source>
</reference>